<dbReference type="RefSeq" id="WP_150996218.1">
    <property type="nucleotide sequence ID" value="NZ_BPQY01000171.1"/>
</dbReference>
<evidence type="ECO:0000313" key="4">
    <source>
        <dbReference type="Proteomes" id="UP000474159"/>
    </source>
</evidence>
<dbReference type="OrthoDB" id="30037at2"/>
<dbReference type="Gene3D" id="3.20.20.70">
    <property type="entry name" value="Aldolase class I"/>
    <property type="match status" value="1"/>
</dbReference>
<evidence type="ECO:0000259" key="2">
    <source>
        <dbReference type="Pfam" id="PF03537"/>
    </source>
</evidence>
<organism evidence="3 4">
    <name type="scientific">Methylobacterium soli</name>
    <dbReference type="NCBI Taxonomy" id="553447"/>
    <lineage>
        <taxon>Bacteria</taxon>
        <taxon>Pseudomonadati</taxon>
        <taxon>Pseudomonadota</taxon>
        <taxon>Alphaproteobacteria</taxon>
        <taxon>Hyphomicrobiales</taxon>
        <taxon>Methylobacteriaceae</taxon>
        <taxon>Methylobacterium</taxon>
    </lineage>
</organism>
<dbReference type="PANTHER" id="PTHR35882:SF2">
    <property type="entry name" value="PELA"/>
    <property type="match status" value="1"/>
</dbReference>
<dbReference type="InterPro" id="IPR016062">
    <property type="entry name" value="TM1410-rel"/>
</dbReference>
<keyword evidence="4" id="KW-1185">Reference proteome</keyword>
<dbReference type="SUPFAM" id="SSF51445">
    <property type="entry name" value="(Trans)glycosidases"/>
    <property type="match status" value="1"/>
</dbReference>
<dbReference type="Pfam" id="PF03537">
    <property type="entry name" value="Glyco_hydro_114"/>
    <property type="match status" value="1"/>
</dbReference>
<dbReference type="InterPro" id="IPR013785">
    <property type="entry name" value="Aldolase_TIM"/>
</dbReference>
<dbReference type="InterPro" id="IPR017853">
    <property type="entry name" value="GH"/>
</dbReference>
<feature type="domain" description="Glycoside-hydrolase family GH114 TIM-barrel" evidence="2">
    <location>
        <begin position="24"/>
        <end position="253"/>
    </location>
</feature>
<evidence type="ECO:0000256" key="1">
    <source>
        <dbReference type="SAM" id="MobiDB-lite"/>
    </source>
</evidence>
<gene>
    <name evidence="3" type="ORF">F6X53_00815</name>
</gene>
<dbReference type="Proteomes" id="UP000474159">
    <property type="component" value="Unassembled WGS sequence"/>
</dbReference>
<feature type="region of interest" description="Disordered" evidence="1">
    <location>
        <begin position="261"/>
        <end position="339"/>
    </location>
</feature>
<comment type="caution">
    <text evidence="3">The sequence shown here is derived from an EMBL/GenBank/DDBJ whole genome shotgun (WGS) entry which is preliminary data.</text>
</comment>
<proteinExistence type="predicted"/>
<reference evidence="3 4" key="1">
    <citation type="submission" date="2019-09" db="EMBL/GenBank/DDBJ databases">
        <title>YIM 48816 draft genome.</title>
        <authorList>
            <person name="Jiang L."/>
        </authorList>
    </citation>
    <scope>NUCLEOTIDE SEQUENCE [LARGE SCALE GENOMIC DNA]</scope>
    <source>
        <strain evidence="3 4">YIM 48816</strain>
    </source>
</reference>
<dbReference type="PANTHER" id="PTHR35882">
    <property type="entry name" value="PELA"/>
    <property type="match status" value="1"/>
</dbReference>
<sequence>MPKTGLYLLQGISPDTVATSPFDVRVIDPYDDNGTPWSGQQVVQMGGGSADPHLLLGYFSIGEAEVYRDYYSTIPKDVLGPEDPQWQGNYEVAFWSSSWKDIATRYVDNLIKAGYDGVYFDVVDEFQTDWAKSQIADPAKAMADLVKALADHARAQNPDFKIWVNGAEELLANDTYFKAIDGMFKENLYYTDSGEKQPAEETQASLEFLKKMVDAGKDVIAIEYVSGSEKIADVHAQSDRDGLGSYVAHLNLDSIDLDGVRDGQGSGLGTVTTPPPAQPAGEGTGSGDDAAGGASPPKVTAPDKAPDKAPVETPGQTDGATDPHAGPSADPETGGRHDAFHFSQDLFDRAAHTHHADGSAHGSGHGAAHMDAMSLYLQHSCGADHPAFAA</sequence>
<dbReference type="InterPro" id="IPR004352">
    <property type="entry name" value="GH114_TIM-barrel"/>
</dbReference>
<dbReference type="PRINTS" id="PR01545">
    <property type="entry name" value="THEMAYE10DUF"/>
</dbReference>
<dbReference type="EMBL" id="VZZK01000001">
    <property type="protein sequence ID" value="KAB1081676.1"/>
    <property type="molecule type" value="Genomic_DNA"/>
</dbReference>
<dbReference type="AlphaFoldDB" id="A0A6L3T431"/>
<evidence type="ECO:0000313" key="3">
    <source>
        <dbReference type="EMBL" id="KAB1081676.1"/>
    </source>
</evidence>
<name>A0A6L3T431_9HYPH</name>
<protein>
    <recommendedName>
        <fullName evidence="2">Glycoside-hydrolase family GH114 TIM-barrel domain-containing protein</fullName>
    </recommendedName>
</protein>
<accession>A0A6L3T431</accession>